<dbReference type="PANTHER" id="PTHR24223">
    <property type="entry name" value="ATP-BINDING CASSETTE SUB-FAMILY C"/>
    <property type="match status" value="1"/>
</dbReference>
<accession>A0A915J8J8</accession>
<dbReference type="Gene3D" id="1.20.1560.10">
    <property type="entry name" value="ABC transporter type 1, transmembrane domain"/>
    <property type="match status" value="1"/>
</dbReference>
<reference evidence="13" key="1">
    <citation type="submission" date="2022-11" db="UniProtKB">
        <authorList>
            <consortium name="WormBaseParasite"/>
        </authorList>
    </citation>
    <scope>IDENTIFICATION</scope>
</reference>
<comment type="similarity">
    <text evidence="2">Belongs to the ABC transporter superfamily. ABCC family. Conjugate transporter (TC 3.A.1.208) subfamily.</text>
</comment>
<name>A0A915J8J8_ROMCU</name>
<keyword evidence="3" id="KW-0813">Transport</keyword>
<dbReference type="InterPro" id="IPR011527">
    <property type="entry name" value="ABC1_TM_dom"/>
</dbReference>
<evidence type="ECO:0000259" key="10">
    <source>
        <dbReference type="PROSITE" id="PS50893"/>
    </source>
</evidence>
<dbReference type="SMART" id="SM00382">
    <property type="entry name" value="AAA"/>
    <property type="match status" value="1"/>
</dbReference>
<dbReference type="GO" id="GO:0005524">
    <property type="term" value="F:ATP binding"/>
    <property type="evidence" value="ECO:0007669"/>
    <property type="project" value="UniProtKB-KW"/>
</dbReference>
<evidence type="ECO:0000256" key="4">
    <source>
        <dbReference type="ARBA" id="ARBA00022692"/>
    </source>
</evidence>
<dbReference type="FunFam" id="3.40.50.300:FF:000163">
    <property type="entry name" value="Multidrug resistance-associated protein member 4"/>
    <property type="match status" value="1"/>
</dbReference>
<dbReference type="PANTHER" id="PTHR24223:SF456">
    <property type="entry name" value="MULTIDRUG RESISTANCE-ASSOCIATED PROTEIN LETHAL(2)03659"/>
    <property type="match status" value="1"/>
</dbReference>
<dbReference type="AlphaFoldDB" id="A0A915J8J8"/>
<evidence type="ECO:0000256" key="3">
    <source>
        <dbReference type="ARBA" id="ARBA00022448"/>
    </source>
</evidence>
<dbReference type="GO" id="GO:0016020">
    <property type="term" value="C:membrane"/>
    <property type="evidence" value="ECO:0007669"/>
    <property type="project" value="UniProtKB-SubCell"/>
</dbReference>
<protein>
    <submittedName>
        <fullName evidence="13">Uncharacterized protein</fullName>
    </submittedName>
</protein>
<dbReference type="InterPro" id="IPR027417">
    <property type="entry name" value="P-loop_NTPase"/>
</dbReference>
<keyword evidence="12" id="KW-1185">Reference proteome</keyword>
<dbReference type="WBParaSite" id="nRc.2.0.1.t22477-RA">
    <property type="protein sequence ID" value="nRc.2.0.1.t22477-RA"/>
    <property type="gene ID" value="nRc.2.0.1.g22477"/>
</dbReference>
<dbReference type="SUPFAM" id="SSF52540">
    <property type="entry name" value="P-loop containing nucleoside triphosphate hydrolases"/>
    <property type="match status" value="1"/>
</dbReference>
<evidence type="ECO:0000256" key="2">
    <source>
        <dbReference type="ARBA" id="ARBA00009726"/>
    </source>
</evidence>
<organism evidence="12 13">
    <name type="scientific">Romanomermis culicivorax</name>
    <name type="common">Nematode worm</name>
    <dbReference type="NCBI Taxonomy" id="13658"/>
    <lineage>
        <taxon>Eukaryota</taxon>
        <taxon>Metazoa</taxon>
        <taxon>Ecdysozoa</taxon>
        <taxon>Nematoda</taxon>
        <taxon>Enoplea</taxon>
        <taxon>Dorylaimia</taxon>
        <taxon>Mermithida</taxon>
        <taxon>Mermithoidea</taxon>
        <taxon>Mermithidae</taxon>
        <taxon>Romanomermis</taxon>
    </lineage>
</organism>
<dbReference type="PROSITE" id="PS00211">
    <property type="entry name" value="ABC_TRANSPORTER_1"/>
    <property type="match status" value="1"/>
</dbReference>
<keyword evidence="5" id="KW-0547">Nucleotide-binding</keyword>
<evidence type="ECO:0000256" key="5">
    <source>
        <dbReference type="ARBA" id="ARBA00022741"/>
    </source>
</evidence>
<feature type="domain" description="ABC transporter" evidence="10">
    <location>
        <begin position="188"/>
        <end position="421"/>
    </location>
</feature>
<keyword evidence="6" id="KW-0067">ATP-binding</keyword>
<comment type="subcellular location">
    <subcellularLocation>
        <location evidence="1">Membrane</location>
        <topology evidence="1">Multi-pass membrane protein</topology>
    </subcellularLocation>
</comment>
<dbReference type="InterPro" id="IPR003593">
    <property type="entry name" value="AAA+_ATPase"/>
</dbReference>
<feature type="transmembrane region" description="Helical" evidence="9">
    <location>
        <begin position="121"/>
        <end position="140"/>
    </location>
</feature>
<dbReference type="InterPro" id="IPR017871">
    <property type="entry name" value="ABC_transporter-like_CS"/>
</dbReference>
<dbReference type="InterPro" id="IPR036640">
    <property type="entry name" value="ABC1_TM_sf"/>
</dbReference>
<dbReference type="OMA" id="WAINTSI"/>
<evidence type="ECO:0000313" key="12">
    <source>
        <dbReference type="Proteomes" id="UP000887565"/>
    </source>
</evidence>
<evidence type="ECO:0000256" key="1">
    <source>
        <dbReference type="ARBA" id="ARBA00004141"/>
    </source>
</evidence>
<dbReference type="Pfam" id="PF00664">
    <property type="entry name" value="ABC_membrane"/>
    <property type="match status" value="1"/>
</dbReference>
<dbReference type="PROSITE" id="PS50893">
    <property type="entry name" value="ABC_TRANSPORTER_2"/>
    <property type="match status" value="1"/>
</dbReference>
<evidence type="ECO:0000256" key="6">
    <source>
        <dbReference type="ARBA" id="ARBA00022840"/>
    </source>
</evidence>
<evidence type="ECO:0000256" key="8">
    <source>
        <dbReference type="ARBA" id="ARBA00023136"/>
    </source>
</evidence>
<evidence type="ECO:0000256" key="9">
    <source>
        <dbReference type="SAM" id="Phobius"/>
    </source>
</evidence>
<dbReference type="Pfam" id="PF00005">
    <property type="entry name" value="ABC_tran"/>
    <property type="match status" value="1"/>
</dbReference>
<proteinExistence type="inferred from homology"/>
<keyword evidence="8 9" id="KW-0472">Membrane</keyword>
<feature type="domain" description="ABC transmembrane type-1" evidence="11">
    <location>
        <begin position="39"/>
        <end position="148"/>
    </location>
</feature>
<dbReference type="Gene3D" id="3.40.50.300">
    <property type="entry name" value="P-loop containing nucleotide triphosphate hydrolases"/>
    <property type="match status" value="1"/>
</dbReference>
<dbReference type="InterPro" id="IPR050173">
    <property type="entry name" value="ABC_transporter_C-like"/>
</dbReference>
<keyword evidence="7 9" id="KW-1133">Transmembrane helix</keyword>
<dbReference type="GO" id="GO:0016887">
    <property type="term" value="F:ATP hydrolysis activity"/>
    <property type="evidence" value="ECO:0007669"/>
    <property type="project" value="InterPro"/>
</dbReference>
<dbReference type="CDD" id="cd03244">
    <property type="entry name" value="ABCC_MRP_domain2"/>
    <property type="match status" value="1"/>
</dbReference>
<sequence length="430" mass="48290">MRSITLKILLTRSSLKLHTKMLHSLIKAPTWFFDHNTVAKSTVYGHVCTTINGLACIRTMGAQKAVIEDFHRFQNFHTTIHYALIAVSRWFGFNIDCLTVLLITVVTFLNVASSQNQNTGTVGLSLFYAISLLSFLQWTIRQTTEFENLLVAVERILEYGALPAEVDDAKQQDPVVSLPYNWPSSGEIVFENLKLKYDKNADDYILKGLTFRAVGGEKIGIVGRTGAGKSSIINALFRLSTFEGSILIDGVNINSVNLQELRKRISVIPQDPTIFTGTLRQNLDPFQEYEDDEIWRALDQVELKTSFDNQLGLQLVVQEGGTNLSVGQRQLVCLARALLRKNKILVVDEATSNVDFHTDKLIQRTIRIQFSDCTVLTIAHRIDTLLDYSQIIVMDDGRIVEMAPPSVLLGDQKSAFGVLYRESGKYLEPK</sequence>
<evidence type="ECO:0000256" key="7">
    <source>
        <dbReference type="ARBA" id="ARBA00022989"/>
    </source>
</evidence>
<dbReference type="InterPro" id="IPR003439">
    <property type="entry name" value="ABC_transporter-like_ATP-bd"/>
</dbReference>
<dbReference type="PROSITE" id="PS50929">
    <property type="entry name" value="ABC_TM1F"/>
    <property type="match status" value="1"/>
</dbReference>
<evidence type="ECO:0000259" key="11">
    <source>
        <dbReference type="PROSITE" id="PS50929"/>
    </source>
</evidence>
<dbReference type="Proteomes" id="UP000887565">
    <property type="component" value="Unplaced"/>
</dbReference>
<keyword evidence="4 9" id="KW-0812">Transmembrane</keyword>
<evidence type="ECO:0000313" key="13">
    <source>
        <dbReference type="WBParaSite" id="nRc.2.0.1.t22477-RA"/>
    </source>
</evidence>
<feature type="transmembrane region" description="Helical" evidence="9">
    <location>
        <begin position="90"/>
        <end position="109"/>
    </location>
</feature>
<dbReference type="SUPFAM" id="SSF90123">
    <property type="entry name" value="ABC transporter transmembrane region"/>
    <property type="match status" value="1"/>
</dbReference>
<dbReference type="GO" id="GO:0140359">
    <property type="term" value="F:ABC-type transporter activity"/>
    <property type="evidence" value="ECO:0007669"/>
    <property type="project" value="InterPro"/>
</dbReference>